<name>A0A1I2G7J8_9BACT</name>
<accession>A0A1I2G7J8</accession>
<dbReference type="AlphaFoldDB" id="A0A1I2G7J8"/>
<evidence type="ECO:0000313" key="2">
    <source>
        <dbReference type="Proteomes" id="UP000198598"/>
    </source>
</evidence>
<proteinExistence type="predicted"/>
<protein>
    <submittedName>
        <fullName evidence="1">Uncharacterized protein</fullName>
    </submittedName>
</protein>
<gene>
    <name evidence="1" type="ORF">SAMN05216167_13023</name>
</gene>
<sequence length="52" mass="5819">MRGEPEGVTMQLALVTASKVMHHLVKGVELTFKMSQVFGKLLAHFFFSVLQV</sequence>
<reference evidence="1 2" key="1">
    <citation type="submission" date="2016-10" db="EMBL/GenBank/DDBJ databases">
        <authorList>
            <person name="de Groot N.N."/>
        </authorList>
    </citation>
    <scope>NUCLEOTIDE SEQUENCE [LARGE SCALE GENOMIC DNA]</scope>
    <source>
        <strain evidence="1 2">DSM 26130</strain>
    </source>
</reference>
<dbReference type="EMBL" id="FOLQ01000030">
    <property type="protein sequence ID" value="SFF13178.1"/>
    <property type="molecule type" value="Genomic_DNA"/>
</dbReference>
<keyword evidence="2" id="KW-1185">Reference proteome</keyword>
<evidence type="ECO:0000313" key="1">
    <source>
        <dbReference type="EMBL" id="SFF13178.1"/>
    </source>
</evidence>
<dbReference type="Proteomes" id="UP000198598">
    <property type="component" value="Unassembled WGS sequence"/>
</dbReference>
<dbReference type="RefSeq" id="WP_177236781.1">
    <property type="nucleotide sequence ID" value="NZ_FOLQ01000030.1"/>
</dbReference>
<organism evidence="1 2">
    <name type="scientific">Spirosoma endophyticum</name>
    <dbReference type="NCBI Taxonomy" id="662367"/>
    <lineage>
        <taxon>Bacteria</taxon>
        <taxon>Pseudomonadati</taxon>
        <taxon>Bacteroidota</taxon>
        <taxon>Cytophagia</taxon>
        <taxon>Cytophagales</taxon>
        <taxon>Cytophagaceae</taxon>
        <taxon>Spirosoma</taxon>
    </lineage>
</organism>